<dbReference type="PANTHER" id="PTHR32063">
    <property type="match status" value="1"/>
</dbReference>
<feature type="transmembrane region" description="Helical" evidence="2">
    <location>
        <begin position="394"/>
        <end position="416"/>
    </location>
</feature>
<protein>
    <submittedName>
        <fullName evidence="3">RND efflux system, inner membrane transporter</fullName>
    </submittedName>
</protein>
<reference evidence="4" key="1">
    <citation type="submission" date="2020-05" db="EMBL/GenBank/DDBJ databases">
        <title>Frigoriglobus tundricola gen. nov., sp. nov., a psychrotolerant cellulolytic planctomycete of the family Gemmataceae with two divergent copies of 16S rRNA gene.</title>
        <authorList>
            <person name="Kulichevskaya I.S."/>
            <person name="Ivanova A.A."/>
            <person name="Naumoff D.G."/>
            <person name="Beletsky A.V."/>
            <person name="Rijpstra W.I.C."/>
            <person name="Sinninghe Damste J.S."/>
            <person name="Mardanov A.V."/>
            <person name="Ravin N.V."/>
            <person name="Dedysh S.N."/>
        </authorList>
    </citation>
    <scope>NUCLEOTIDE SEQUENCE [LARGE SCALE GENOMIC DNA]</scope>
    <source>
        <strain evidence="4">PL17</strain>
    </source>
</reference>
<feature type="transmembrane region" description="Helical" evidence="2">
    <location>
        <begin position="12"/>
        <end position="29"/>
    </location>
</feature>
<dbReference type="PANTHER" id="PTHR32063:SF0">
    <property type="entry name" value="SWARMING MOTILITY PROTEIN SWRC"/>
    <property type="match status" value="1"/>
</dbReference>
<evidence type="ECO:0000313" key="3">
    <source>
        <dbReference type="EMBL" id="QJW96532.1"/>
    </source>
</evidence>
<feature type="region of interest" description="Disordered" evidence="1">
    <location>
        <begin position="1044"/>
        <end position="1079"/>
    </location>
</feature>
<dbReference type="AlphaFoldDB" id="A0A6M5YUE5"/>
<dbReference type="InterPro" id="IPR027463">
    <property type="entry name" value="AcrB_DN_DC_subdom"/>
</dbReference>
<dbReference type="SUPFAM" id="SSF82714">
    <property type="entry name" value="Multidrug efflux transporter AcrB TolC docking domain, DN and DC subdomains"/>
    <property type="match status" value="2"/>
</dbReference>
<dbReference type="Proteomes" id="UP000503447">
    <property type="component" value="Chromosome"/>
</dbReference>
<dbReference type="SUPFAM" id="SSF82866">
    <property type="entry name" value="Multidrug efflux transporter AcrB transmembrane domain"/>
    <property type="match status" value="2"/>
</dbReference>
<sequence>MSIWDICIRRPVFTTMLVLGPVVLGMASYTRLGVELFPNVDVPVVVVTTTLRGAGVEEMESSVTRPVEEAVNTVSGIDELRSTTREGVSSVVIGFKLERNGDIAAQDVRDRVSTLLPRLPLGTDPPVVEKFNLDAAPVITVVVSGGPGRKLREVTEIAKKLIKEDLEAVTGVGAVVLVGGEQRAVNVTLKPDRLRAYDLSAEDVRRALAAQNVELPGGKVDSGLTEFGLRTVGRVQTPADFENIIIDTRTGKDGLKYSIRVKDLATVTDGVEEPRGKSRLDGNVAVSLIVQKQSGGNTVAVADRVKARLAKIQAALPADIKTEIIRDQSKFIKGSIEEVKFHLVLAALLVIATIFLFLRNWRATLIAATAVPTSIVGTFAFMDVMGFSLNNMTLLGLILAVGIVIDDAVVVLENVFRHMEEEGSSGWDAASNATKEIALAVIATTLSLVVIFAPIAFMSGQVGRFFNSFGFVVAFSILMSMGVSFTLTPMLCAWVLKPLRSSPSPLAGEGQNKDPHASGWLTRSYVATLAWSLRHRWVIVLATVLTFLSTPVLFMIVGTDFVPKDDQSEFEVAVTLKEGTTLKQAEAQCAELEARLKAVRGVTNVFTVIGPTDGRAPKGQGDVTLVNIYCRMTDLRERDFDQREAMADARTILADYPDMRAGVQDVKLFSSSAFKNAQLDLSIRGPDTAKLEEYAAQITRKMKANPRFTDVDTNAAARTPELQVRIDRQRAADQRVNVQGVATALGLLVGGEPVTKYKEGADQYDVWLRAALPGRDRPDAINALTVPDASGKPVELRTFATLVDEKGPATIERYNRQRQIGIQCNFAPGVALGDALPEVDAYVKGLDLPPEYRYEFLGEAKLMADSNANFLLAFFLAFLFMYMILAAQFESLIHPITILMAVPLTLPFALVSLMLLRTPLDIYAMIGLFMLFGIVKKNGILQVDYTNVLRAKGLPRDEAILRANEARFRPILMTTVMLVAAMIPIATGRGPGAGARASMAKVILGGQLLSLLLSLLVTPVAYSIWDDLLHRGKRIAAWATRRRARAARPEPAPDEMKETVLEVPVPVREAEPDAAPTGS</sequence>
<keyword evidence="2" id="KW-0472">Membrane</keyword>
<keyword evidence="2" id="KW-1133">Transmembrane helix</keyword>
<organism evidence="3 4">
    <name type="scientific">Frigoriglobus tundricola</name>
    <dbReference type="NCBI Taxonomy" id="2774151"/>
    <lineage>
        <taxon>Bacteria</taxon>
        <taxon>Pseudomonadati</taxon>
        <taxon>Planctomycetota</taxon>
        <taxon>Planctomycetia</taxon>
        <taxon>Gemmatales</taxon>
        <taxon>Gemmataceae</taxon>
        <taxon>Frigoriglobus</taxon>
    </lineage>
</organism>
<feature type="transmembrane region" description="Helical" evidence="2">
    <location>
        <begin position="537"/>
        <end position="557"/>
    </location>
</feature>
<dbReference type="RefSeq" id="WP_171472093.1">
    <property type="nucleotide sequence ID" value="NZ_CP053452.2"/>
</dbReference>
<feature type="transmembrane region" description="Helical" evidence="2">
    <location>
        <begin position="437"/>
        <end position="457"/>
    </location>
</feature>
<feature type="transmembrane region" description="Helical" evidence="2">
    <location>
        <begin position="339"/>
        <end position="358"/>
    </location>
</feature>
<dbReference type="Gene3D" id="3.30.70.1320">
    <property type="entry name" value="Multidrug efflux transporter AcrB pore domain like"/>
    <property type="match status" value="1"/>
</dbReference>
<dbReference type="EMBL" id="CP053452">
    <property type="protein sequence ID" value="QJW96532.1"/>
    <property type="molecule type" value="Genomic_DNA"/>
</dbReference>
<proteinExistence type="predicted"/>
<feature type="transmembrane region" description="Helical" evidence="2">
    <location>
        <begin position="469"/>
        <end position="496"/>
    </location>
</feature>
<dbReference type="InterPro" id="IPR001036">
    <property type="entry name" value="Acrflvin-R"/>
</dbReference>
<evidence type="ECO:0000313" key="4">
    <source>
        <dbReference type="Proteomes" id="UP000503447"/>
    </source>
</evidence>
<feature type="transmembrane region" description="Helical" evidence="2">
    <location>
        <begin position="365"/>
        <end position="382"/>
    </location>
</feature>
<feature type="transmembrane region" description="Helical" evidence="2">
    <location>
        <begin position="1002"/>
        <end position="1025"/>
    </location>
</feature>
<feature type="transmembrane region" description="Helical" evidence="2">
    <location>
        <begin position="971"/>
        <end position="990"/>
    </location>
</feature>
<keyword evidence="4" id="KW-1185">Reference proteome</keyword>
<feature type="transmembrane region" description="Helical" evidence="2">
    <location>
        <begin position="896"/>
        <end position="916"/>
    </location>
</feature>
<dbReference type="Gene3D" id="3.30.2090.10">
    <property type="entry name" value="Multidrug efflux transporter AcrB TolC docking domain, DN and DC subdomains"/>
    <property type="match status" value="2"/>
</dbReference>
<dbReference type="Gene3D" id="1.20.1640.10">
    <property type="entry name" value="Multidrug efflux transporter AcrB transmembrane domain"/>
    <property type="match status" value="2"/>
</dbReference>
<dbReference type="SUPFAM" id="SSF82693">
    <property type="entry name" value="Multidrug efflux transporter AcrB pore domain, PN1, PN2, PC1 and PC2 subdomains"/>
    <property type="match status" value="3"/>
</dbReference>
<feature type="transmembrane region" description="Helical" evidence="2">
    <location>
        <begin position="922"/>
        <end position="940"/>
    </location>
</feature>
<evidence type="ECO:0000256" key="2">
    <source>
        <dbReference type="SAM" id="Phobius"/>
    </source>
</evidence>
<dbReference type="PRINTS" id="PR00702">
    <property type="entry name" value="ACRIFLAVINRP"/>
</dbReference>
<gene>
    <name evidence="3" type="ORF">FTUN_4089</name>
</gene>
<dbReference type="Pfam" id="PF00873">
    <property type="entry name" value="ACR_tran"/>
    <property type="match status" value="1"/>
</dbReference>
<accession>A0A6M5YUE5</accession>
<dbReference type="GO" id="GO:0042910">
    <property type="term" value="F:xenobiotic transmembrane transporter activity"/>
    <property type="evidence" value="ECO:0007669"/>
    <property type="project" value="TreeGrafter"/>
</dbReference>
<dbReference type="Gene3D" id="3.30.70.1440">
    <property type="entry name" value="Multidrug efflux transporter AcrB pore domain"/>
    <property type="match status" value="1"/>
</dbReference>
<evidence type="ECO:0000256" key="1">
    <source>
        <dbReference type="SAM" id="MobiDB-lite"/>
    </source>
</evidence>
<dbReference type="Gene3D" id="3.30.70.1430">
    <property type="entry name" value="Multidrug efflux transporter AcrB pore domain"/>
    <property type="match status" value="2"/>
</dbReference>
<keyword evidence="2" id="KW-0812">Transmembrane</keyword>
<dbReference type="GO" id="GO:0005886">
    <property type="term" value="C:plasma membrane"/>
    <property type="evidence" value="ECO:0007669"/>
    <property type="project" value="TreeGrafter"/>
</dbReference>
<name>A0A6M5YUE5_9BACT</name>
<feature type="transmembrane region" description="Helical" evidence="2">
    <location>
        <begin position="870"/>
        <end position="889"/>
    </location>
</feature>
<dbReference type="KEGG" id="ftj:FTUN_4089"/>